<comment type="catalytic activity">
    <reaction evidence="9">
        <text>GDP-mannose + (glucomannan)n = GDP + (glucomannan)n+1.</text>
        <dbReference type="EC" id="2.4.1.32"/>
    </reaction>
</comment>
<comment type="similarity">
    <text evidence="10">Belongs to the glycosyltransferase 2 family. Plant cellulose synthase-like A subfamily.</text>
</comment>
<feature type="transmembrane region" description="Helical" evidence="12">
    <location>
        <begin position="395"/>
        <end position="418"/>
    </location>
</feature>
<keyword evidence="8" id="KW-0961">Cell wall biogenesis/degradation</keyword>
<evidence type="ECO:0000256" key="11">
    <source>
        <dbReference type="ARBA" id="ARBA00066505"/>
    </source>
</evidence>
<accession>A0A9D5HGE6</accession>
<evidence type="ECO:0000256" key="5">
    <source>
        <dbReference type="ARBA" id="ARBA00022989"/>
    </source>
</evidence>
<dbReference type="FunFam" id="3.90.550.10:FF:000015">
    <property type="entry name" value="Glucomannan 4-beta-mannosyltransferase 9"/>
    <property type="match status" value="1"/>
</dbReference>
<dbReference type="Pfam" id="PF13632">
    <property type="entry name" value="Glyco_trans_2_3"/>
    <property type="match status" value="1"/>
</dbReference>
<reference evidence="15" key="1">
    <citation type="submission" date="2021-03" db="EMBL/GenBank/DDBJ databases">
        <authorList>
            <person name="Li Z."/>
            <person name="Yang C."/>
        </authorList>
    </citation>
    <scope>NUCLEOTIDE SEQUENCE</scope>
    <source>
        <strain evidence="15">Dzin_1.0</strain>
        <tissue evidence="15">Leaf</tissue>
    </source>
</reference>
<feature type="signal peptide" evidence="13">
    <location>
        <begin position="1"/>
        <end position="17"/>
    </location>
</feature>
<feature type="transmembrane region" description="Helical" evidence="12">
    <location>
        <begin position="526"/>
        <end position="546"/>
    </location>
</feature>
<dbReference type="GO" id="GO:0047259">
    <property type="term" value="F:glucomannan 4-beta-mannosyltransferase activity"/>
    <property type="evidence" value="ECO:0007669"/>
    <property type="project" value="UniProtKB-EC"/>
</dbReference>
<protein>
    <recommendedName>
        <fullName evidence="11">glucomannan 4-beta-mannosyltransferase</fullName>
        <ecNumber evidence="11">2.4.1.32</ecNumber>
    </recommendedName>
</protein>
<evidence type="ECO:0000256" key="7">
    <source>
        <dbReference type="ARBA" id="ARBA00023136"/>
    </source>
</evidence>
<keyword evidence="16" id="KW-1185">Reference proteome</keyword>
<keyword evidence="2" id="KW-0328">Glycosyltransferase</keyword>
<proteinExistence type="inferred from homology"/>
<evidence type="ECO:0000256" key="9">
    <source>
        <dbReference type="ARBA" id="ARBA00051800"/>
    </source>
</evidence>
<keyword evidence="6" id="KW-0333">Golgi apparatus</keyword>
<evidence type="ECO:0000256" key="2">
    <source>
        <dbReference type="ARBA" id="ARBA00022676"/>
    </source>
</evidence>
<sequence>MLLLLIFIISNALGSSAISLNLTMEAFLDGPAIWLSNGVNAEDWGDVAFGERESSGAGDEIGDRDVHDHVCDAAAGVCVHERGKPRREVPQEEAGDEKYKWEALKEDLELGTSAFPMVLVQIPMFNEKEVYKLSIGAACGLTWPRDRIIIQVLDDSTDPIVKAMVELECKAWVSKGMNIKYEVRSNRKGYKAGALKEGMEHSYAHQCDFVAIFDSDFQPESDFLMRTIPFLVNNPKIALVQARWEFVNFGECLMTRIQKMSLDYHFKVEQEAGSSTFCLLWFQWDCWCMENMAIDEAGGWKDRTTVEDMDLAVRASLKGWKFLYVGDLKVKSELPSNFKAYRHQQHRWTCGAANLFRKMALDIVRAKDVSIWKKLYVLYSFFFVRKIVSHVVTFFLYCVVIPTSVVVPEVSIPIWVVVHIPTTISLLNAIRNASSIHLMPLWILFENVMSMHRMKATMIGLLEAKSVNEWVVTEKLGDAPKAKPENQILEKPPTRFKERLNFLELEFGVFLLLCASYNVVFGLNYYFIYIYLQAFAFFVMGLGLVGRHTSNS</sequence>
<evidence type="ECO:0000256" key="1">
    <source>
        <dbReference type="ARBA" id="ARBA00004653"/>
    </source>
</evidence>
<feature type="transmembrane region" description="Helical" evidence="12">
    <location>
        <begin position="500"/>
        <end position="520"/>
    </location>
</feature>
<keyword evidence="13" id="KW-0732">Signal</keyword>
<gene>
    <name evidence="15" type="ORF">J5N97_017298</name>
</gene>
<dbReference type="PANTHER" id="PTHR32044:SF98">
    <property type="entry name" value="GLUCOMANNAN 4-BETA-MANNOSYLTRANSFERASE 3-RELATED"/>
    <property type="match status" value="1"/>
</dbReference>
<evidence type="ECO:0000259" key="14">
    <source>
        <dbReference type="Pfam" id="PF13632"/>
    </source>
</evidence>
<dbReference type="AlphaFoldDB" id="A0A9D5HGE6"/>
<evidence type="ECO:0000256" key="3">
    <source>
        <dbReference type="ARBA" id="ARBA00022679"/>
    </source>
</evidence>
<dbReference type="PANTHER" id="PTHR32044">
    <property type="entry name" value="GLUCOMANNAN 4-BETA-MANNOSYLTRANSFERASE 9"/>
    <property type="match status" value="1"/>
</dbReference>
<evidence type="ECO:0000256" key="8">
    <source>
        <dbReference type="ARBA" id="ARBA00023316"/>
    </source>
</evidence>
<dbReference type="GO" id="GO:0051753">
    <property type="term" value="F:mannan synthase activity"/>
    <property type="evidence" value="ECO:0007669"/>
    <property type="project" value="UniProtKB-ARBA"/>
</dbReference>
<dbReference type="Gene3D" id="3.90.550.10">
    <property type="entry name" value="Spore Coat Polysaccharide Biosynthesis Protein SpsA, Chain A"/>
    <property type="match status" value="1"/>
</dbReference>
<dbReference type="EMBL" id="JAGGNH010000004">
    <property type="protein sequence ID" value="KAJ0975333.1"/>
    <property type="molecule type" value="Genomic_DNA"/>
</dbReference>
<feature type="chain" id="PRO_5039152512" description="glucomannan 4-beta-mannosyltransferase" evidence="13">
    <location>
        <begin position="18"/>
        <end position="552"/>
    </location>
</feature>
<evidence type="ECO:0000313" key="15">
    <source>
        <dbReference type="EMBL" id="KAJ0975333.1"/>
    </source>
</evidence>
<dbReference type="EC" id="2.4.1.32" evidence="11"/>
<dbReference type="Proteomes" id="UP001085076">
    <property type="component" value="Miscellaneous, Linkage group lg04"/>
</dbReference>
<evidence type="ECO:0000256" key="12">
    <source>
        <dbReference type="SAM" id="Phobius"/>
    </source>
</evidence>
<dbReference type="InterPro" id="IPR029044">
    <property type="entry name" value="Nucleotide-diphossugar_trans"/>
</dbReference>
<evidence type="ECO:0000256" key="13">
    <source>
        <dbReference type="SAM" id="SignalP"/>
    </source>
</evidence>
<evidence type="ECO:0000313" key="16">
    <source>
        <dbReference type="Proteomes" id="UP001085076"/>
    </source>
</evidence>
<reference evidence="15" key="2">
    <citation type="journal article" date="2022" name="Hortic Res">
        <title>The genome of Dioscorea zingiberensis sheds light on the biosynthesis, origin and evolution of the medicinally important diosgenin saponins.</title>
        <authorList>
            <person name="Li Y."/>
            <person name="Tan C."/>
            <person name="Li Z."/>
            <person name="Guo J."/>
            <person name="Li S."/>
            <person name="Chen X."/>
            <person name="Wang C."/>
            <person name="Dai X."/>
            <person name="Yang H."/>
            <person name="Song W."/>
            <person name="Hou L."/>
            <person name="Xu J."/>
            <person name="Tong Z."/>
            <person name="Xu A."/>
            <person name="Yuan X."/>
            <person name="Wang W."/>
            <person name="Yang Q."/>
            <person name="Chen L."/>
            <person name="Sun Z."/>
            <person name="Wang K."/>
            <person name="Pan B."/>
            <person name="Chen J."/>
            <person name="Bao Y."/>
            <person name="Liu F."/>
            <person name="Qi X."/>
            <person name="Gang D.R."/>
            <person name="Wen J."/>
            <person name="Li J."/>
        </authorList>
    </citation>
    <scope>NUCLEOTIDE SEQUENCE</scope>
    <source>
        <strain evidence="15">Dzin_1.0</strain>
    </source>
</reference>
<keyword evidence="5 12" id="KW-1133">Transmembrane helix</keyword>
<keyword evidence="3" id="KW-0808">Transferase</keyword>
<dbReference type="OrthoDB" id="72851at2759"/>
<comment type="subcellular location">
    <subcellularLocation>
        <location evidence="1">Golgi apparatus membrane</location>
        <topology evidence="1">Multi-pass membrane protein</topology>
    </subcellularLocation>
</comment>
<comment type="caution">
    <text evidence="15">The sequence shown here is derived from an EMBL/GenBank/DDBJ whole genome shotgun (WGS) entry which is preliminary data.</text>
</comment>
<evidence type="ECO:0000256" key="4">
    <source>
        <dbReference type="ARBA" id="ARBA00022692"/>
    </source>
</evidence>
<evidence type="ECO:0000256" key="10">
    <source>
        <dbReference type="ARBA" id="ARBA00060879"/>
    </source>
</evidence>
<name>A0A9D5HGE6_9LILI</name>
<dbReference type="InterPro" id="IPR001173">
    <property type="entry name" value="Glyco_trans_2-like"/>
</dbReference>
<organism evidence="15 16">
    <name type="scientific">Dioscorea zingiberensis</name>
    <dbReference type="NCBI Taxonomy" id="325984"/>
    <lineage>
        <taxon>Eukaryota</taxon>
        <taxon>Viridiplantae</taxon>
        <taxon>Streptophyta</taxon>
        <taxon>Embryophyta</taxon>
        <taxon>Tracheophyta</taxon>
        <taxon>Spermatophyta</taxon>
        <taxon>Magnoliopsida</taxon>
        <taxon>Liliopsida</taxon>
        <taxon>Dioscoreales</taxon>
        <taxon>Dioscoreaceae</taxon>
        <taxon>Dioscorea</taxon>
    </lineage>
</organism>
<feature type="domain" description="Glycosyltransferase 2-like" evidence="14">
    <location>
        <begin position="210"/>
        <end position="420"/>
    </location>
</feature>
<evidence type="ECO:0000256" key="6">
    <source>
        <dbReference type="ARBA" id="ARBA00023034"/>
    </source>
</evidence>
<dbReference type="GO" id="GO:0000139">
    <property type="term" value="C:Golgi membrane"/>
    <property type="evidence" value="ECO:0007669"/>
    <property type="project" value="UniProtKB-SubCell"/>
</dbReference>
<dbReference type="GO" id="GO:0071555">
    <property type="term" value="P:cell wall organization"/>
    <property type="evidence" value="ECO:0007669"/>
    <property type="project" value="UniProtKB-KW"/>
</dbReference>
<dbReference type="SUPFAM" id="SSF53448">
    <property type="entry name" value="Nucleotide-diphospho-sugar transferases"/>
    <property type="match status" value="1"/>
</dbReference>
<keyword evidence="7 12" id="KW-0472">Membrane</keyword>
<keyword evidence="4 12" id="KW-0812">Transmembrane</keyword>